<protein>
    <submittedName>
        <fullName evidence="2">Uncharacterized protein</fullName>
    </submittedName>
</protein>
<feature type="region of interest" description="Disordered" evidence="1">
    <location>
        <begin position="1"/>
        <end position="45"/>
    </location>
</feature>
<reference evidence="2" key="1">
    <citation type="journal article" date="2020" name="Fungal Divers.">
        <title>Resolving the Mortierellaceae phylogeny through synthesis of multi-gene phylogenetics and phylogenomics.</title>
        <authorList>
            <person name="Vandepol N."/>
            <person name="Liber J."/>
            <person name="Desiro A."/>
            <person name="Na H."/>
            <person name="Kennedy M."/>
            <person name="Barry K."/>
            <person name="Grigoriev I.V."/>
            <person name="Miller A.N."/>
            <person name="O'Donnell K."/>
            <person name="Stajich J.E."/>
            <person name="Bonito G."/>
        </authorList>
    </citation>
    <scope>NUCLEOTIDE SEQUENCE</scope>
    <source>
        <strain evidence="2">NRRL 2769</strain>
    </source>
</reference>
<proteinExistence type="predicted"/>
<dbReference type="Proteomes" id="UP000703661">
    <property type="component" value="Unassembled WGS sequence"/>
</dbReference>
<sequence length="334" mass="37641">MASHAFEKVQGSSKKEKEPDPSTDNVDPMASSLVNNGSSCPSKPYQRKSHGLGFFQMPGNLLEMEGVQTTANWAKRQGLRVFLNRPLNAMLSDRHPVRLASYSRPQSPSYAEAKDQILETLSATEQWDGRLQPGMSRLREMIESLDASLRVGAISTMHLEGPSIMNLLRQELTVPDSVKSSPQQHPYTSLTSAQQQAISHENSFGDGPHNGPLHRRSRYSHYSHAISQIHNDMKGSSTAQCTLLKTSVFEVDKLVKCLDQYVQIFHQQVRFQESSRVEKMLTDRGIDLRGETVEKFALEHLLEHEQIDSMLLGMKRDAYVDFAHDMLKMMAESE</sequence>
<keyword evidence="3" id="KW-1185">Reference proteome</keyword>
<evidence type="ECO:0000313" key="2">
    <source>
        <dbReference type="EMBL" id="KAG0003980.1"/>
    </source>
</evidence>
<dbReference type="OrthoDB" id="48988at2759"/>
<accession>A0A9P6SUE5</accession>
<feature type="compositionally biased region" description="Polar residues" evidence="1">
    <location>
        <begin position="32"/>
        <end position="41"/>
    </location>
</feature>
<name>A0A9P6SUE5_9FUNG</name>
<dbReference type="EMBL" id="JAAAID010002804">
    <property type="protein sequence ID" value="KAG0003980.1"/>
    <property type="molecule type" value="Genomic_DNA"/>
</dbReference>
<evidence type="ECO:0000313" key="3">
    <source>
        <dbReference type="Proteomes" id="UP000703661"/>
    </source>
</evidence>
<gene>
    <name evidence="2" type="ORF">BGZ80_005707</name>
</gene>
<organism evidence="2 3">
    <name type="scientific">Entomortierella chlamydospora</name>
    <dbReference type="NCBI Taxonomy" id="101097"/>
    <lineage>
        <taxon>Eukaryota</taxon>
        <taxon>Fungi</taxon>
        <taxon>Fungi incertae sedis</taxon>
        <taxon>Mucoromycota</taxon>
        <taxon>Mortierellomycotina</taxon>
        <taxon>Mortierellomycetes</taxon>
        <taxon>Mortierellales</taxon>
        <taxon>Mortierellaceae</taxon>
        <taxon>Entomortierella</taxon>
    </lineage>
</organism>
<dbReference type="AlphaFoldDB" id="A0A9P6SUE5"/>
<evidence type="ECO:0000256" key="1">
    <source>
        <dbReference type="SAM" id="MobiDB-lite"/>
    </source>
</evidence>
<comment type="caution">
    <text evidence="2">The sequence shown here is derived from an EMBL/GenBank/DDBJ whole genome shotgun (WGS) entry which is preliminary data.</text>
</comment>